<accession>A0A169G3G3</accession>
<sequence length="331" mass="37493">MTKVEQTDIFSMFDIEDEAVIKLEAAKAAAVKKREEQIEKLRKSNEEKKEAKASTPAAPKKDPFKVLVDTIVRYAGMDLPVTNYFSIEELENGLPTKKKKKDDDGEESAFEAISENALRKKLEDDFPELVANFTQLVYIEKKNIIVPVLSAKKKGMVDCKETSASAEVSSCSKKKKIPFHILADFIVVAKDFSSKFGTEVHADIYIDRDTGTFMLDIPKQVVNPVLCSIDDDNAWLYVEKYGDRNLIKVMEIHSHHVMPAIPSPVDDANERSPILYAIVGRLDKFFPDLIVRTFNKETQKHFNINPSNVFENPVFDDYATYLSDISNVEVE</sequence>
<organism evidence="2 3">
    <name type="scientific">Cytobacillus oceanisediminis 2691</name>
    <dbReference type="NCBI Taxonomy" id="1196031"/>
    <lineage>
        <taxon>Bacteria</taxon>
        <taxon>Bacillati</taxon>
        <taxon>Bacillota</taxon>
        <taxon>Bacilli</taxon>
        <taxon>Bacillales</taxon>
        <taxon>Bacillaceae</taxon>
        <taxon>Cytobacillus</taxon>
    </lineage>
</organism>
<dbReference type="AlphaFoldDB" id="A0A169G3G3"/>
<keyword evidence="2" id="KW-0614">Plasmid</keyword>
<dbReference type="eggNOG" id="ENOG5032V96">
    <property type="taxonomic scope" value="Bacteria"/>
</dbReference>
<evidence type="ECO:0000256" key="1">
    <source>
        <dbReference type="SAM" id="MobiDB-lite"/>
    </source>
</evidence>
<geneLocation type="plasmid" evidence="3">
    <name>pbo1</name>
</geneLocation>
<dbReference type="KEGG" id="bon:A361_28530"/>
<dbReference type="EMBL" id="CP015507">
    <property type="protein sequence ID" value="AND43115.1"/>
    <property type="molecule type" value="Genomic_DNA"/>
</dbReference>
<evidence type="ECO:0000313" key="3">
    <source>
        <dbReference type="Proteomes" id="UP000077856"/>
    </source>
</evidence>
<feature type="compositionally biased region" description="Basic and acidic residues" evidence="1">
    <location>
        <begin position="34"/>
        <end position="52"/>
    </location>
</feature>
<feature type="region of interest" description="Disordered" evidence="1">
    <location>
        <begin position="34"/>
        <end position="59"/>
    </location>
</feature>
<proteinExistence type="predicted"/>
<dbReference type="Proteomes" id="UP000077856">
    <property type="component" value="Plasmid pBO1"/>
</dbReference>
<reference evidence="2 3" key="1">
    <citation type="submission" date="2016-04" db="EMBL/GenBank/DDBJ databases">
        <title>Complete genome sequence of Bacillus oceanisediminis strain 2691.</title>
        <authorList>
            <person name="Jeong H."/>
            <person name="Kim H.J."/>
            <person name="Lee D.-W."/>
        </authorList>
    </citation>
    <scope>NUCLEOTIDE SEQUENCE [LARGE SCALE GENOMIC DNA]</scope>
    <source>
        <strain evidence="2 3">2691</strain>
        <plasmid evidence="3">pbo1</plasmid>
    </source>
</reference>
<protein>
    <submittedName>
        <fullName evidence="2">Uncharacterized protein</fullName>
    </submittedName>
</protein>
<evidence type="ECO:0000313" key="2">
    <source>
        <dbReference type="EMBL" id="AND43115.1"/>
    </source>
</evidence>
<name>A0A169G3G3_9BACI</name>
<gene>
    <name evidence="2" type="ORF">A361_28530</name>
</gene>